<dbReference type="GeneID" id="65127694"/>
<evidence type="ECO:0000259" key="1">
    <source>
        <dbReference type="Pfam" id="PF19905"/>
    </source>
</evidence>
<dbReference type="Proteomes" id="UP000510603">
    <property type="component" value="Segment"/>
</dbReference>
<sequence>MSILTTAEEIINGQRAKDYGDARENHERIASLWADYKKVEFSPEDVAVMMILLKIARFMENGYHEDTVVDIAGYAGVLEKMQLPKQDRYPELPQPNGFVKLALEQQPKWDSLKDVPAGIYTVYDFFGDQWGSFCGQKYWKRKDGSGEYIGRGVYDGGRMFGPFREFK</sequence>
<organism evidence="2 3">
    <name type="scientific">Mycobacterium phage Gail</name>
    <dbReference type="NCBI Taxonomy" id="2743994"/>
    <lineage>
        <taxon>Viruses</taxon>
        <taxon>Duplodnaviria</taxon>
        <taxon>Heunggongvirae</taxon>
        <taxon>Uroviricota</taxon>
        <taxon>Caudoviricetes</taxon>
        <taxon>Luchadorvirus</taxon>
        <taxon>Luchadorvirus gail</taxon>
        <taxon>Lucadorvirus gail</taxon>
    </lineage>
</organism>
<reference evidence="2 3" key="1">
    <citation type="submission" date="2020-05" db="EMBL/GenBank/DDBJ databases">
        <authorList>
            <person name="Vorhees N."/>
            <person name="Tucker A.R."/>
            <person name="Stephan M.R."/>
            <person name="Stalions G.A."/>
            <person name="Riebschleger D.L."/>
            <person name="Petouhoff A.M."/>
            <person name="Paluch K.V."/>
            <person name="Lockett T."/>
            <person name="Koorndyk N.D."/>
            <person name="Koehl A.J."/>
            <person name="Johnson H.K."/>
            <person name="Hood S.A."/>
            <person name="Currier J.K."/>
            <person name="Covert A."/>
            <person name="Bojanowski S.E."/>
            <person name="Bilisko A."/>
            <person name="Bartz C."/>
            <person name="Beck A.M."/>
            <person name="Sievers M.T."/>
            <person name="Stukey J."/>
            <person name="Garlena R.A."/>
            <person name="Russell D.A."/>
            <person name="Pope W.H."/>
            <person name="Jacobs-Sera D."/>
            <person name="Hatfull G.F."/>
        </authorList>
    </citation>
    <scope>NUCLEOTIDE SEQUENCE [LARGE SCALE GENOMIC DNA]</scope>
</reference>
<dbReference type="EMBL" id="MT522004">
    <property type="protein sequence ID" value="QLF84625.1"/>
    <property type="molecule type" value="Genomic_DNA"/>
</dbReference>
<keyword evidence="3" id="KW-1185">Reference proteome</keyword>
<name>A0A7D5FS77_9CAUD</name>
<dbReference type="InterPro" id="IPR045958">
    <property type="entry name" value="DUF6378"/>
</dbReference>
<gene>
    <name evidence="2" type="primary">61</name>
    <name evidence="2" type="ORF">SEA_GAIL_61</name>
</gene>
<feature type="domain" description="DUF6378" evidence="1">
    <location>
        <begin position="3"/>
        <end position="81"/>
    </location>
</feature>
<protein>
    <recommendedName>
        <fullName evidence="1">DUF6378 domain-containing protein</fullName>
    </recommendedName>
</protein>
<dbReference type="KEGG" id="vg:65127694"/>
<dbReference type="RefSeq" id="YP_010109413.1">
    <property type="nucleotide sequence ID" value="NC_055858.1"/>
</dbReference>
<evidence type="ECO:0000313" key="3">
    <source>
        <dbReference type="Proteomes" id="UP000510603"/>
    </source>
</evidence>
<dbReference type="Pfam" id="PF19905">
    <property type="entry name" value="DUF6378"/>
    <property type="match status" value="1"/>
</dbReference>
<accession>A0A7D5FS77</accession>
<proteinExistence type="predicted"/>
<evidence type="ECO:0000313" key="2">
    <source>
        <dbReference type="EMBL" id="QLF84625.1"/>
    </source>
</evidence>